<dbReference type="EMBL" id="AE017245">
    <property type="protein sequence ID" value="AAZ43638.2"/>
    <property type="molecule type" value="Genomic_DNA"/>
</dbReference>
<dbReference type="KEGG" id="msy:MS53_0219"/>
<dbReference type="Proteomes" id="UP000000549">
    <property type="component" value="Chromosome"/>
</dbReference>
<dbReference type="RefSeq" id="WP_258408900.1">
    <property type="nucleotide sequence ID" value="NC_007294.1"/>
</dbReference>
<dbReference type="AlphaFoldDB" id="Q4A6I3"/>
<proteinExistence type="predicted"/>
<reference evidence="1 2" key="1">
    <citation type="journal article" date="2005" name="J. Bacteriol.">
        <title>Swine and poultry pathogens: the complete genome sequences of two strains of Mycoplasma hyopneumoniae and a strain of Mycoplasma synoviae.</title>
        <authorList>
            <person name="Vasconcelos A.T."/>
            <person name="Ferreira H.B."/>
            <person name="Bizarro C.V."/>
            <person name="Bonatto S.L."/>
            <person name="Carvalho M.O."/>
            <person name="Pinto P.M."/>
            <person name="Almeida D.F."/>
            <person name="Almeida L.G."/>
            <person name="Almeida R."/>
            <person name="Alves-Filho L."/>
            <person name="Assuncao E.N."/>
            <person name="Azevedo V.A."/>
            <person name="Bogo M.R."/>
            <person name="Brigido M.M."/>
            <person name="Brocchi M."/>
            <person name="Burity H.A."/>
            <person name="Camargo A.A."/>
            <person name="Camargo S.S."/>
            <person name="Carepo M.S."/>
            <person name="Carraro D.M."/>
            <person name="de Mattos Cascardo J.C."/>
            <person name="Castro L.A."/>
            <person name="Cavalcanti G."/>
            <person name="Chemale G."/>
            <person name="Collevatti R.G."/>
            <person name="Cunha C.W."/>
            <person name="Dallagiovanna B."/>
            <person name="Dambros B.P."/>
            <person name="Dellagostin O.A."/>
            <person name="Falcao C."/>
            <person name="Fantinatti-Garboggini F."/>
            <person name="Felipe M.S."/>
            <person name="Fiorentin L."/>
            <person name="Franco G.R."/>
            <person name="Freitas N.S."/>
            <person name="Frias D."/>
            <person name="Grangeiro T.B."/>
            <person name="Grisard E.C."/>
            <person name="Guimaraes C.T."/>
            <person name="Hungria M."/>
            <person name="Jardim S.N."/>
            <person name="Krieger M.A."/>
            <person name="Laurino J.P."/>
            <person name="Lima L.F."/>
            <person name="Lopes M.I."/>
            <person name="Loreto E.L."/>
            <person name="Madeira H.M."/>
            <person name="Manfio G.P."/>
            <person name="Maranhao A.Q."/>
            <person name="Martinkovics C.T."/>
            <person name="Medeiros S.R."/>
            <person name="Moreira M.A."/>
            <person name="Neiva M."/>
            <person name="Ramalho-Neto C.E."/>
            <person name="Nicolas M.F."/>
            <person name="Oliveira S.C."/>
            <person name="Paixao R.F."/>
            <person name="Pedrosa F.O."/>
            <person name="Pena S.D."/>
            <person name="Pereira M."/>
            <person name="Pereira-Ferrari L."/>
            <person name="Piffer I."/>
            <person name="Pinto L.S."/>
            <person name="Potrich D.P."/>
            <person name="Salim A.C."/>
            <person name="Santos F.R."/>
            <person name="Schmitt R."/>
            <person name="Schneider M.P."/>
            <person name="Schrank A."/>
            <person name="Schrank I.S."/>
            <person name="Schuck A.F."/>
            <person name="Seuanez H.N."/>
            <person name="Silva D.W."/>
            <person name="Silva R."/>
            <person name="Silva S.C."/>
            <person name="Soares C.M."/>
            <person name="Souza K.R."/>
            <person name="Souza R.C."/>
            <person name="Staats C.C."/>
            <person name="Steffens M.B."/>
            <person name="Teixeira S.M."/>
            <person name="Urmenyi T.P."/>
            <person name="Vainstein M.H."/>
            <person name="Zuccherato L.W."/>
            <person name="Simpson A.J."/>
            <person name="Zaha A."/>
        </authorList>
    </citation>
    <scope>NUCLEOTIDE SEQUENCE [LARGE SCALE GENOMIC DNA]</scope>
    <source>
        <strain evidence="1 2">53</strain>
    </source>
</reference>
<gene>
    <name evidence="1" type="ordered locus">MS53_0219</name>
</gene>
<name>Q4A6I3_MYCS5</name>
<evidence type="ECO:0000313" key="2">
    <source>
        <dbReference type="Proteomes" id="UP000000549"/>
    </source>
</evidence>
<dbReference type="eggNOG" id="ENOG5032G88">
    <property type="taxonomic scope" value="Bacteria"/>
</dbReference>
<sequence>MLALYWDGFMPKIVTTALPTTVAPMNREYNESPTGGHEFWKGRNKQVLDAWFAANQDKLSLIADQLTKKLGKDKFKNMVLSTLTITWDEVRFSKGNVTKLYLTPKVTFNLAAKEGYALAQDSATSVTLTIRVLYKDSNPEVNVFQTQGSSPAAAPSGSSVDDDNVKAKVNVYMNYTGPAIVLDQDLPTVGSANNTSLNGTSNVTGEFNTAFRGNPTKGLLFTNRYPNPLLQFVINYVNKFDPKYRLHL</sequence>
<accession>Q4A6I3</accession>
<evidence type="ECO:0000313" key="1">
    <source>
        <dbReference type="EMBL" id="AAZ43638.2"/>
    </source>
</evidence>
<protein>
    <submittedName>
        <fullName evidence="1">Putative phase-variable hemagglutinin</fullName>
    </submittedName>
</protein>
<organism evidence="1 2">
    <name type="scientific">Mycoplasmopsis synoviae (strain 53)</name>
    <name type="common">Mycoplasma synoviae</name>
    <dbReference type="NCBI Taxonomy" id="262723"/>
    <lineage>
        <taxon>Bacteria</taxon>
        <taxon>Bacillati</taxon>
        <taxon>Mycoplasmatota</taxon>
        <taxon>Mycoplasmoidales</taxon>
        <taxon>Metamycoplasmataceae</taxon>
        <taxon>Mycoplasmopsis</taxon>
    </lineage>
</organism>
<dbReference type="HOGENOM" id="CLU_108451_1_0_14"/>
<keyword evidence="2" id="KW-1185">Reference proteome</keyword>
<dbReference type="STRING" id="262723.MS53_0219"/>